<dbReference type="HOGENOM" id="CLU_664429_0_0_1"/>
<protein>
    <submittedName>
        <fullName evidence="2">Uncharacterized protein</fullName>
    </submittedName>
</protein>
<dbReference type="EMBL" id="CH933812">
    <property type="protein sequence ID" value="EDW05960.2"/>
    <property type="molecule type" value="Genomic_DNA"/>
</dbReference>
<keyword evidence="3" id="KW-1185">Reference proteome</keyword>
<feature type="compositionally biased region" description="Low complexity" evidence="1">
    <location>
        <begin position="49"/>
        <end position="58"/>
    </location>
</feature>
<feature type="compositionally biased region" description="Low complexity" evidence="1">
    <location>
        <begin position="93"/>
        <end position="120"/>
    </location>
</feature>
<evidence type="ECO:0000256" key="1">
    <source>
        <dbReference type="SAM" id="MobiDB-lite"/>
    </source>
</evidence>
<organism evidence="2 3">
    <name type="scientific">Drosophila mojavensis</name>
    <name type="common">Fruit fly</name>
    <dbReference type="NCBI Taxonomy" id="7230"/>
    <lineage>
        <taxon>Eukaryota</taxon>
        <taxon>Metazoa</taxon>
        <taxon>Ecdysozoa</taxon>
        <taxon>Arthropoda</taxon>
        <taxon>Hexapoda</taxon>
        <taxon>Insecta</taxon>
        <taxon>Pterygota</taxon>
        <taxon>Neoptera</taxon>
        <taxon>Endopterygota</taxon>
        <taxon>Diptera</taxon>
        <taxon>Brachycera</taxon>
        <taxon>Muscomorpha</taxon>
        <taxon>Ephydroidea</taxon>
        <taxon>Drosophilidae</taxon>
        <taxon>Drosophila</taxon>
    </lineage>
</organism>
<dbReference type="KEGG" id="dmo:Dmoj_GI16187"/>
<feature type="compositionally biased region" description="Basic and acidic residues" evidence="1">
    <location>
        <begin position="26"/>
        <end position="47"/>
    </location>
</feature>
<evidence type="ECO:0000313" key="3">
    <source>
        <dbReference type="Proteomes" id="UP000009192"/>
    </source>
</evidence>
<dbReference type="OrthoDB" id="7851789at2759"/>
<dbReference type="AlphaFoldDB" id="B4L6G4"/>
<dbReference type="InParanoid" id="B4L6G4"/>
<dbReference type="FunCoup" id="B4L6G4">
    <property type="interactions" value="14"/>
</dbReference>
<feature type="compositionally biased region" description="Basic residues" evidence="1">
    <location>
        <begin position="59"/>
        <end position="70"/>
    </location>
</feature>
<name>B4L6G4_DROMO</name>
<sequence length="429" mass="48330">MVPVAKKPTIAAKRTLRSTTRAQTKQKLDNKNASDERINAAPEKSEEPSTSMGSTRSTRSTKVKLTKKRKEVAERPNAKHVKRSQTKQLLIKNNNNNNSHSNNNNNNNNTKNNNSNNNNNIESLLIEPLPMERYKLLKAFCMQVSKSDAEPQQPTAAAGYTQQQLQQFLSNSTLKKILPASMIFASPSCAQHLRQLVRLIDALDVVKLEELLDLYHLAIDMQKYEQLDTHCQGKRCELLHAVSSLAVQLQAEYIEYIAICLCDRLIIGAGKERMQRVIDMHGALVQLIADSEVSRRIAMTILLATLAKISRLELPTQNGDIIAIAFDLVKRVDWMRLIVDGCQPDMFALLRSFALIINTHANRLAHPLKDIGTEIHTFFMQVLRNMHFSSKYNSLIMMMERFIVFCIVRGATASCRSTHVFDAGSQSSS</sequence>
<dbReference type="PANTHER" id="PTHR16148:SF14">
    <property type="entry name" value="MYND-TYPE DOMAIN-CONTAINING PROTEIN"/>
    <property type="match status" value="1"/>
</dbReference>
<reference evidence="2 3" key="1">
    <citation type="journal article" date="2007" name="Nature">
        <title>Evolution of genes and genomes on the Drosophila phylogeny.</title>
        <authorList>
            <consortium name="Drosophila 12 Genomes Consortium"/>
            <person name="Clark A.G."/>
            <person name="Eisen M.B."/>
            <person name="Smith D.R."/>
            <person name="Bergman C.M."/>
            <person name="Oliver B."/>
            <person name="Markow T.A."/>
            <person name="Kaufman T.C."/>
            <person name="Kellis M."/>
            <person name="Gelbart W."/>
            <person name="Iyer V.N."/>
            <person name="Pollard D.A."/>
            <person name="Sackton T.B."/>
            <person name="Larracuente A.M."/>
            <person name="Singh N.D."/>
            <person name="Abad J.P."/>
            <person name="Abt D.N."/>
            <person name="Adryan B."/>
            <person name="Aguade M."/>
            <person name="Akashi H."/>
            <person name="Anderson W.W."/>
            <person name="Aquadro C.F."/>
            <person name="Ardell D.H."/>
            <person name="Arguello R."/>
            <person name="Artieri C.G."/>
            <person name="Barbash D.A."/>
            <person name="Barker D."/>
            <person name="Barsanti P."/>
            <person name="Batterham P."/>
            <person name="Batzoglou S."/>
            <person name="Begun D."/>
            <person name="Bhutkar A."/>
            <person name="Blanco E."/>
            <person name="Bosak S.A."/>
            <person name="Bradley R.K."/>
            <person name="Brand A.D."/>
            <person name="Brent M.R."/>
            <person name="Brooks A.N."/>
            <person name="Brown R.H."/>
            <person name="Butlin R.K."/>
            <person name="Caggese C."/>
            <person name="Calvi B.R."/>
            <person name="Bernardo de Carvalho A."/>
            <person name="Caspi A."/>
            <person name="Castrezana S."/>
            <person name="Celniker S.E."/>
            <person name="Chang J.L."/>
            <person name="Chapple C."/>
            <person name="Chatterji S."/>
            <person name="Chinwalla A."/>
            <person name="Civetta A."/>
            <person name="Clifton S.W."/>
            <person name="Comeron J.M."/>
            <person name="Costello J.C."/>
            <person name="Coyne J.A."/>
            <person name="Daub J."/>
            <person name="David R.G."/>
            <person name="Delcher A.L."/>
            <person name="Delehaunty K."/>
            <person name="Do C.B."/>
            <person name="Ebling H."/>
            <person name="Edwards K."/>
            <person name="Eickbush T."/>
            <person name="Evans J.D."/>
            <person name="Filipski A."/>
            <person name="Findeiss S."/>
            <person name="Freyhult E."/>
            <person name="Fulton L."/>
            <person name="Fulton R."/>
            <person name="Garcia A.C."/>
            <person name="Gardiner A."/>
            <person name="Garfield D.A."/>
            <person name="Garvin B.E."/>
            <person name="Gibson G."/>
            <person name="Gilbert D."/>
            <person name="Gnerre S."/>
            <person name="Godfrey J."/>
            <person name="Good R."/>
            <person name="Gotea V."/>
            <person name="Gravely B."/>
            <person name="Greenberg A.J."/>
            <person name="Griffiths-Jones S."/>
            <person name="Gross S."/>
            <person name="Guigo R."/>
            <person name="Gustafson E.A."/>
            <person name="Haerty W."/>
            <person name="Hahn M.W."/>
            <person name="Halligan D.L."/>
            <person name="Halpern A.L."/>
            <person name="Halter G.M."/>
            <person name="Han M.V."/>
            <person name="Heger A."/>
            <person name="Hillier L."/>
            <person name="Hinrichs A.S."/>
            <person name="Holmes I."/>
            <person name="Hoskins R.A."/>
            <person name="Hubisz M.J."/>
            <person name="Hultmark D."/>
            <person name="Huntley M.A."/>
            <person name="Jaffe D.B."/>
            <person name="Jagadeeshan S."/>
            <person name="Jeck W.R."/>
            <person name="Johnson J."/>
            <person name="Jones C.D."/>
            <person name="Jordan W.C."/>
            <person name="Karpen G.H."/>
            <person name="Kataoka E."/>
            <person name="Keightley P.D."/>
            <person name="Kheradpour P."/>
            <person name="Kirkness E.F."/>
            <person name="Koerich L.B."/>
            <person name="Kristiansen K."/>
            <person name="Kudrna D."/>
            <person name="Kulathinal R.J."/>
            <person name="Kumar S."/>
            <person name="Kwok R."/>
            <person name="Lander E."/>
            <person name="Langley C.H."/>
            <person name="Lapoint R."/>
            <person name="Lazzaro B.P."/>
            <person name="Lee S.J."/>
            <person name="Levesque L."/>
            <person name="Li R."/>
            <person name="Lin C.F."/>
            <person name="Lin M.F."/>
            <person name="Lindblad-Toh K."/>
            <person name="Llopart A."/>
            <person name="Long M."/>
            <person name="Low L."/>
            <person name="Lozovsky E."/>
            <person name="Lu J."/>
            <person name="Luo M."/>
            <person name="Machado C.A."/>
            <person name="Makalowski W."/>
            <person name="Marzo M."/>
            <person name="Matsuda M."/>
            <person name="Matzkin L."/>
            <person name="McAllister B."/>
            <person name="McBride C.S."/>
            <person name="McKernan B."/>
            <person name="McKernan K."/>
            <person name="Mendez-Lago M."/>
            <person name="Minx P."/>
            <person name="Mollenhauer M.U."/>
            <person name="Montooth K."/>
            <person name="Mount S.M."/>
            <person name="Mu X."/>
            <person name="Myers E."/>
            <person name="Negre B."/>
            <person name="Newfeld S."/>
            <person name="Nielsen R."/>
            <person name="Noor M.A."/>
            <person name="O'Grady P."/>
            <person name="Pachter L."/>
            <person name="Papaceit M."/>
            <person name="Parisi M.J."/>
            <person name="Parisi M."/>
            <person name="Parts L."/>
            <person name="Pedersen J.S."/>
            <person name="Pesole G."/>
            <person name="Phillippy A.M."/>
            <person name="Ponting C.P."/>
            <person name="Pop M."/>
            <person name="Porcelli D."/>
            <person name="Powell J.R."/>
            <person name="Prohaska S."/>
            <person name="Pruitt K."/>
            <person name="Puig M."/>
            <person name="Quesneville H."/>
            <person name="Ram K.R."/>
            <person name="Rand D."/>
            <person name="Rasmussen M.D."/>
            <person name="Reed L.K."/>
            <person name="Reenan R."/>
            <person name="Reily A."/>
            <person name="Remington K.A."/>
            <person name="Rieger T.T."/>
            <person name="Ritchie M.G."/>
            <person name="Robin C."/>
            <person name="Rogers Y.H."/>
            <person name="Rohde C."/>
            <person name="Rozas J."/>
            <person name="Rubenfield M.J."/>
            <person name="Ruiz A."/>
            <person name="Russo S."/>
            <person name="Salzberg S.L."/>
            <person name="Sanchez-Gracia A."/>
            <person name="Saranga D.J."/>
            <person name="Sato H."/>
            <person name="Schaeffer S.W."/>
            <person name="Schatz M.C."/>
            <person name="Schlenke T."/>
            <person name="Schwartz R."/>
            <person name="Segarra C."/>
            <person name="Singh R.S."/>
            <person name="Sirot L."/>
            <person name="Sirota M."/>
            <person name="Sisneros N.B."/>
            <person name="Smith C.D."/>
            <person name="Smith T.F."/>
            <person name="Spieth J."/>
            <person name="Stage D.E."/>
            <person name="Stark A."/>
            <person name="Stephan W."/>
            <person name="Strausberg R.L."/>
            <person name="Strempel S."/>
            <person name="Sturgill D."/>
            <person name="Sutton G."/>
            <person name="Sutton G.G."/>
            <person name="Tao W."/>
            <person name="Teichmann S."/>
            <person name="Tobari Y.N."/>
            <person name="Tomimura Y."/>
            <person name="Tsolas J.M."/>
            <person name="Valente V.L."/>
            <person name="Venter E."/>
            <person name="Venter J.C."/>
            <person name="Vicario S."/>
            <person name="Vieira F.G."/>
            <person name="Vilella A.J."/>
            <person name="Villasante A."/>
            <person name="Walenz B."/>
            <person name="Wang J."/>
            <person name="Wasserman M."/>
            <person name="Watts T."/>
            <person name="Wilson D."/>
            <person name="Wilson R.K."/>
            <person name="Wing R.A."/>
            <person name="Wolfner M.F."/>
            <person name="Wong A."/>
            <person name="Wong G.K."/>
            <person name="Wu C.I."/>
            <person name="Wu G."/>
            <person name="Yamamoto D."/>
            <person name="Yang H.P."/>
            <person name="Yang S.P."/>
            <person name="Yorke J.A."/>
            <person name="Yoshida K."/>
            <person name="Zdobnov E."/>
            <person name="Zhang P."/>
            <person name="Zhang Y."/>
            <person name="Zimin A.V."/>
            <person name="Baldwin J."/>
            <person name="Abdouelleil A."/>
            <person name="Abdulkadir J."/>
            <person name="Abebe A."/>
            <person name="Abera B."/>
            <person name="Abreu J."/>
            <person name="Acer S.C."/>
            <person name="Aftuck L."/>
            <person name="Alexander A."/>
            <person name="An P."/>
            <person name="Anderson E."/>
            <person name="Anderson S."/>
            <person name="Arachi H."/>
            <person name="Azer M."/>
            <person name="Bachantsang P."/>
            <person name="Barry A."/>
            <person name="Bayul T."/>
            <person name="Berlin A."/>
            <person name="Bessette D."/>
            <person name="Bloom T."/>
            <person name="Blye J."/>
            <person name="Boguslavskiy L."/>
            <person name="Bonnet C."/>
            <person name="Boukhgalter B."/>
            <person name="Bourzgui I."/>
            <person name="Brown A."/>
            <person name="Cahill P."/>
            <person name="Channer S."/>
            <person name="Cheshatsang Y."/>
            <person name="Chuda L."/>
            <person name="Citroen M."/>
            <person name="Collymore A."/>
            <person name="Cooke P."/>
            <person name="Costello M."/>
            <person name="D'Aco K."/>
            <person name="Daza R."/>
            <person name="De Haan G."/>
            <person name="DeGray S."/>
            <person name="DeMaso C."/>
            <person name="Dhargay N."/>
            <person name="Dooley K."/>
            <person name="Dooley E."/>
            <person name="Doricent M."/>
            <person name="Dorje P."/>
            <person name="Dorjee K."/>
            <person name="Dupes A."/>
            <person name="Elong R."/>
            <person name="Falk J."/>
            <person name="Farina A."/>
            <person name="Faro S."/>
            <person name="Ferguson D."/>
            <person name="Fisher S."/>
            <person name="Foley C.D."/>
            <person name="Franke A."/>
            <person name="Friedrich D."/>
            <person name="Gadbois L."/>
            <person name="Gearin G."/>
            <person name="Gearin C.R."/>
            <person name="Giannoukos G."/>
            <person name="Goode T."/>
            <person name="Graham J."/>
            <person name="Grandbois E."/>
            <person name="Grewal S."/>
            <person name="Gyaltsen K."/>
            <person name="Hafez N."/>
            <person name="Hagos B."/>
            <person name="Hall J."/>
            <person name="Henson C."/>
            <person name="Hollinger A."/>
            <person name="Honan T."/>
            <person name="Huard M.D."/>
            <person name="Hughes L."/>
            <person name="Hurhula B."/>
            <person name="Husby M.E."/>
            <person name="Kamat A."/>
            <person name="Kanga B."/>
            <person name="Kashin S."/>
            <person name="Khazanovich D."/>
            <person name="Kisner P."/>
            <person name="Lance K."/>
            <person name="Lara M."/>
            <person name="Lee W."/>
            <person name="Lennon N."/>
            <person name="Letendre F."/>
            <person name="LeVine R."/>
            <person name="Lipovsky A."/>
            <person name="Liu X."/>
            <person name="Liu J."/>
            <person name="Liu S."/>
            <person name="Lokyitsang T."/>
            <person name="Lokyitsang Y."/>
            <person name="Lubonja R."/>
            <person name="Lui A."/>
            <person name="MacDonald P."/>
            <person name="Magnisalis V."/>
            <person name="Maru K."/>
            <person name="Matthews C."/>
            <person name="McCusker W."/>
            <person name="McDonough S."/>
            <person name="Mehta T."/>
            <person name="Meldrim J."/>
            <person name="Meneus L."/>
            <person name="Mihai O."/>
            <person name="Mihalev A."/>
            <person name="Mihova T."/>
            <person name="Mittelman R."/>
            <person name="Mlenga V."/>
            <person name="Montmayeur A."/>
            <person name="Mulrain L."/>
            <person name="Navidi A."/>
            <person name="Naylor J."/>
            <person name="Negash T."/>
            <person name="Nguyen T."/>
            <person name="Nguyen N."/>
            <person name="Nicol R."/>
            <person name="Norbu C."/>
            <person name="Norbu N."/>
            <person name="Novod N."/>
            <person name="O'Neill B."/>
            <person name="Osman S."/>
            <person name="Markiewicz E."/>
            <person name="Oyono O.L."/>
            <person name="Patti C."/>
            <person name="Phunkhang P."/>
            <person name="Pierre F."/>
            <person name="Priest M."/>
            <person name="Raghuraman S."/>
            <person name="Rege F."/>
            <person name="Reyes R."/>
            <person name="Rise C."/>
            <person name="Rogov P."/>
            <person name="Ross K."/>
            <person name="Ryan E."/>
            <person name="Settipalli S."/>
            <person name="Shea T."/>
            <person name="Sherpa N."/>
            <person name="Shi L."/>
            <person name="Shih D."/>
            <person name="Sparrow T."/>
            <person name="Spaulding J."/>
            <person name="Stalker J."/>
            <person name="Stange-Thomann N."/>
            <person name="Stavropoulos S."/>
            <person name="Stone C."/>
            <person name="Strader C."/>
            <person name="Tesfaye S."/>
            <person name="Thomson T."/>
            <person name="Thoulutsang Y."/>
            <person name="Thoulutsang D."/>
            <person name="Topham K."/>
            <person name="Topping I."/>
            <person name="Tsamla T."/>
            <person name="Vassiliev H."/>
            <person name="Vo A."/>
            <person name="Wangchuk T."/>
            <person name="Wangdi T."/>
            <person name="Weiand M."/>
            <person name="Wilkinson J."/>
            <person name="Wilson A."/>
            <person name="Yadav S."/>
            <person name="Young G."/>
            <person name="Yu Q."/>
            <person name="Zembek L."/>
            <person name="Zhong D."/>
            <person name="Zimmer A."/>
            <person name="Zwirko Z."/>
            <person name="Jaffe D.B."/>
            <person name="Alvarez P."/>
            <person name="Brockman W."/>
            <person name="Butler J."/>
            <person name="Chin C."/>
            <person name="Gnerre S."/>
            <person name="Grabherr M."/>
            <person name="Kleber M."/>
            <person name="Mauceli E."/>
            <person name="MacCallum I."/>
        </authorList>
    </citation>
    <scope>NUCLEOTIDE SEQUENCE [LARGE SCALE GENOMIC DNA]</scope>
    <source>
        <strain evidence="3">Tucson 15081-1352.22</strain>
    </source>
</reference>
<evidence type="ECO:0000313" key="2">
    <source>
        <dbReference type="EMBL" id="EDW05960.2"/>
    </source>
</evidence>
<proteinExistence type="predicted"/>
<dbReference type="Proteomes" id="UP000009192">
    <property type="component" value="Unassembled WGS sequence"/>
</dbReference>
<dbReference type="PANTHER" id="PTHR16148">
    <property type="entry name" value="NF-KAPPA-B-REPRESSING FACTOR-RELATED"/>
    <property type="match status" value="1"/>
</dbReference>
<accession>B4L6G4</accession>
<dbReference type="eggNOG" id="KOG3123">
    <property type="taxonomic scope" value="Eukaryota"/>
</dbReference>
<feature type="region of interest" description="Disordered" evidence="1">
    <location>
        <begin position="1"/>
        <end position="121"/>
    </location>
</feature>
<gene>
    <name evidence="2" type="primary">Dmoj\GI16187</name>
    <name evidence="2" type="ORF">Dmoj_GI16187</name>
</gene>